<comment type="caution">
    <text evidence="1">The sequence shown here is derived from an EMBL/GenBank/DDBJ whole genome shotgun (WGS) entry which is preliminary data.</text>
</comment>
<dbReference type="Proteomes" id="UP000018948">
    <property type="component" value="Unassembled WGS sequence"/>
</dbReference>
<dbReference type="EMBL" id="ANIY01002104">
    <property type="protein sequence ID" value="ETP42854.1"/>
    <property type="molecule type" value="Genomic_DNA"/>
</dbReference>
<dbReference type="AlphaFoldDB" id="W2Z9H1"/>
<organism evidence="1 2">
    <name type="scientific">Phytophthora nicotianae P10297</name>
    <dbReference type="NCBI Taxonomy" id="1317064"/>
    <lineage>
        <taxon>Eukaryota</taxon>
        <taxon>Sar</taxon>
        <taxon>Stramenopiles</taxon>
        <taxon>Oomycota</taxon>
        <taxon>Peronosporomycetes</taxon>
        <taxon>Peronosporales</taxon>
        <taxon>Peronosporaceae</taxon>
        <taxon>Phytophthora</taxon>
    </lineage>
</organism>
<sequence length="138" mass="16001">MRAYTRYIDATTDLEEAEVTKLHEVNYQEPTRDRPDRCTADGLEIEKCNVDSTFIKKAIYMELPRELRELSLWLRPKVKVMSCGCSFSASTDSSKRLMYGTRRSTATSRIWDSRQPTLNHLCIVPFQILANLTFKGWS</sequence>
<name>W2Z9H1_PHYNI</name>
<proteinExistence type="predicted"/>
<reference evidence="1 2" key="1">
    <citation type="submission" date="2013-11" db="EMBL/GenBank/DDBJ databases">
        <title>The Genome Sequence of Phytophthora parasitica P10297.</title>
        <authorList>
            <consortium name="The Broad Institute Genomics Platform"/>
            <person name="Russ C."/>
            <person name="Tyler B."/>
            <person name="Panabieres F."/>
            <person name="Shan W."/>
            <person name="Tripathy S."/>
            <person name="Grunwald N."/>
            <person name="Machado M."/>
            <person name="Johnson C.S."/>
            <person name="Walker B."/>
            <person name="Young S.K."/>
            <person name="Zeng Q."/>
            <person name="Gargeya S."/>
            <person name="Fitzgerald M."/>
            <person name="Haas B."/>
            <person name="Abouelleil A."/>
            <person name="Allen A.W."/>
            <person name="Alvarado L."/>
            <person name="Arachchi H.M."/>
            <person name="Berlin A.M."/>
            <person name="Chapman S.B."/>
            <person name="Gainer-Dewar J."/>
            <person name="Goldberg J."/>
            <person name="Griggs A."/>
            <person name="Gujja S."/>
            <person name="Hansen M."/>
            <person name="Howarth C."/>
            <person name="Imamovic A."/>
            <person name="Ireland A."/>
            <person name="Larimer J."/>
            <person name="McCowan C."/>
            <person name="Murphy C."/>
            <person name="Pearson M."/>
            <person name="Poon T.W."/>
            <person name="Priest M."/>
            <person name="Roberts A."/>
            <person name="Saif S."/>
            <person name="Shea T."/>
            <person name="Sisk P."/>
            <person name="Sykes S."/>
            <person name="Wortman J."/>
            <person name="Nusbaum C."/>
            <person name="Birren B."/>
        </authorList>
    </citation>
    <scope>NUCLEOTIDE SEQUENCE [LARGE SCALE GENOMIC DNA]</scope>
    <source>
        <strain evidence="1 2">P10297</strain>
    </source>
</reference>
<evidence type="ECO:0000313" key="1">
    <source>
        <dbReference type="EMBL" id="ETP42854.1"/>
    </source>
</evidence>
<protein>
    <submittedName>
        <fullName evidence="1">Uncharacterized protein</fullName>
    </submittedName>
</protein>
<gene>
    <name evidence="1" type="ORF">F442_10264</name>
</gene>
<accession>W2Z9H1</accession>
<evidence type="ECO:0000313" key="2">
    <source>
        <dbReference type="Proteomes" id="UP000018948"/>
    </source>
</evidence>